<feature type="domain" description="HTH gntR-type" evidence="4">
    <location>
        <begin position="17"/>
        <end position="85"/>
    </location>
</feature>
<dbReference type="InterPro" id="IPR011711">
    <property type="entry name" value="GntR_C"/>
</dbReference>
<dbReference type="Gene3D" id="1.20.120.530">
    <property type="entry name" value="GntR ligand-binding domain-like"/>
    <property type="match status" value="1"/>
</dbReference>
<evidence type="ECO:0000256" key="1">
    <source>
        <dbReference type="ARBA" id="ARBA00023015"/>
    </source>
</evidence>
<dbReference type="CDD" id="cd07377">
    <property type="entry name" value="WHTH_GntR"/>
    <property type="match status" value="1"/>
</dbReference>
<evidence type="ECO:0000259" key="4">
    <source>
        <dbReference type="PROSITE" id="PS50949"/>
    </source>
</evidence>
<keyword evidence="6" id="KW-1185">Reference proteome</keyword>
<dbReference type="SUPFAM" id="SSF48008">
    <property type="entry name" value="GntR ligand-binding domain-like"/>
    <property type="match status" value="1"/>
</dbReference>
<keyword evidence="1" id="KW-0805">Transcription regulation</keyword>
<dbReference type="OrthoDB" id="9028214at2"/>
<dbReference type="PANTHER" id="PTHR43537:SF44">
    <property type="entry name" value="GNTR FAMILY REGULATORY PROTEIN"/>
    <property type="match status" value="1"/>
</dbReference>
<dbReference type="GO" id="GO:0003700">
    <property type="term" value="F:DNA-binding transcription factor activity"/>
    <property type="evidence" value="ECO:0007669"/>
    <property type="project" value="InterPro"/>
</dbReference>
<evidence type="ECO:0000256" key="3">
    <source>
        <dbReference type="ARBA" id="ARBA00023163"/>
    </source>
</evidence>
<dbReference type="SMART" id="SM00895">
    <property type="entry name" value="FCD"/>
    <property type="match status" value="1"/>
</dbReference>
<dbReference type="PROSITE" id="PS50949">
    <property type="entry name" value="HTH_GNTR"/>
    <property type="match status" value="1"/>
</dbReference>
<evidence type="ECO:0000256" key="2">
    <source>
        <dbReference type="ARBA" id="ARBA00023125"/>
    </source>
</evidence>
<keyword evidence="3" id="KW-0804">Transcription</keyword>
<dbReference type="Proteomes" id="UP000464524">
    <property type="component" value="Chromosome"/>
</dbReference>
<dbReference type="KEGG" id="pmes:FX988_01830"/>
<reference evidence="5 6" key="1">
    <citation type="submission" date="2019-12" db="EMBL/GenBank/DDBJ databases">
        <title>Genome sequencing and assembly of endphytes of Porphyra tenera.</title>
        <authorList>
            <person name="Park J.M."/>
            <person name="Shin R."/>
            <person name="Jo S.H."/>
        </authorList>
    </citation>
    <scope>NUCLEOTIDE SEQUENCE [LARGE SCALE GENOMIC DNA]</scope>
    <source>
        <strain evidence="5 6">GPM4</strain>
    </source>
</reference>
<evidence type="ECO:0000313" key="5">
    <source>
        <dbReference type="EMBL" id="QHJ11596.1"/>
    </source>
</evidence>
<protein>
    <submittedName>
        <fullName evidence="5">HTH-type transcriptional regulator LutR</fullName>
    </submittedName>
</protein>
<dbReference type="Pfam" id="PF00392">
    <property type="entry name" value="GntR"/>
    <property type="match status" value="1"/>
</dbReference>
<organism evidence="5 6">
    <name type="scientific">Paraglaciecola mesophila</name>
    <dbReference type="NCBI Taxonomy" id="197222"/>
    <lineage>
        <taxon>Bacteria</taxon>
        <taxon>Pseudomonadati</taxon>
        <taxon>Pseudomonadota</taxon>
        <taxon>Gammaproteobacteria</taxon>
        <taxon>Alteromonadales</taxon>
        <taxon>Alteromonadaceae</taxon>
        <taxon>Paraglaciecola</taxon>
    </lineage>
</organism>
<dbReference type="InterPro" id="IPR008920">
    <property type="entry name" value="TF_FadR/GntR_C"/>
</dbReference>
<accession>A0A857JJ22</accession>
<dbReference type="Pfam" id="PF07729">
    <property type="entry name" value="FCD"/>
    <property type="match status" value="1"/>
</dbReference>
<sequence length="253" mass="28619">MNEMTFYDLKQAGTISHSMSVQVARELGRRIVAGKFEPGALIDDENALSERYQVSRVVIRDAVKILVSKGLLEVRRGIGTKVNSRNRWLMLDDDVLAWHLSAPPEPTFLKQLMEIRLAFEPKAARWAAERASAQDIANIEAAYQDMVKYEYQHANELSVTKFIKADAMFHRAILIAAHNEFLQDIEGVIYSALLVSIRLTNKDPIENGTSLPFHYEVCQAISNRDGALAEQLTDRLLRDASERLQHKVDNKVA</sequence>
<dbReference type="EMBL" id="CP047656">
    <property type="protein sequence ID" value="QHJ11596.1"/>
    <property type="molecule type" value="Genomic_DNA"/>
</dbReference>
<dbReference type="InterPro" id="IPR036388">
    <property type="entry name" value="WH-like_DNA-bd_sf"/>
</dbReference>
<dbReference type="GO" id="GO:0003677">
    <property type="term" value="F:DNA binding"/>
    <property type="evidence" value="ECO:0007669"/>
    <property type="project" value="UniProtKB-KW"/>
</dbReference>
<dbReference type="Gene3D" id="1.10.10.10">
    <property type="entry name" value="Winged helix-like DNA-binding domain superfamily/Winged helix DNA-binding domain"/>
    <property type="match status" value="1"/>
</dbReference>
<dbReference type="SMART" id="SM00345">
    <property type="entry name" value="HTH_GNTR"/>
    <property type="match status" value="1"/>
</dbReference>
<proteinExistence type="predicted"/>
<gene>
    <name evidence="5" type="ORF">FX988_01830</name>
</gene>
<keyword evidence="2" id="KW-0238">DNA-binding</keyword>
<dbReference type="PANTHER" id="PTHR43537">
    <property type="entry name" value="TRANSCRIPTIONAL REGULATOR, GNTR FAMILY"/>
    <property type="match status" value="1"/>
</dbReference>
<dbReference type="InterPro" id="IPR000524">
    <property type="entry name" value="Tscrpt_reg_HTH_GntR"/>
</dbReference>
<name>A0A857JJ22_9ALTE</name>
<dbReference type="SUPFAM" id="SSF46785">
    <property type="entry name" value="Winged helix' DNA-binding domain"/>
    <property type="match status" value="1"/>
</dbReference>
<dbReference type="PRINTS" id="PR00035">
    <property type="entry name" value="HTHGNTR"/>
</dbReference>
<dbReference type="AlphaFoldDB" id="A0A857JJ22"/>
<evidence type="ECO:0000313" key="6">
    <source>
        <dbReference type="Proteomes" id="UP000464524"/>
    </source>
</evidence>
<dbReference type="RefSeq" id="WP_160179312.1">
    <property type="nucleotide sequence ID" value="NZ_CP047656.1"/>
</dbReference>
<dbReference type="InterPro" id="IPR036390">
    <property type="entry name" value="WH_DNA-bd_sf"/>
</dbReference>